<keyword evidence="4 7" id="KW-1133">Transmembrane helix</keyword>
<sequence>MEATRVESSPLAKPQAFTALLALLIAVAALAPAGPVAAAERYVSDELHITFRRGPGSQYKIYRVLPTGTRVETLPPPEGADYSEQTLEQWAYVRADGQTGWVQERFLMDQRPARLRIGDVEQELAAARSEIEELESQLAAAESDKAGLQEELAAAEERIATLEGELEKAQRGYELVEANEELKERVSKLIERREALKERNRRLQSSDRRDWFLAGAGVLVGGLLLGLILPRLRPRRRGLGGDL</sequence>
<dbReference type="Proteomes" id="UP000738126">
    <property type="component" value="Unassembled WGS sequence"/>
</dbReference>
<reference evidence="9 10" key="1">
    <citation type="journal article" date="2020" name="Microorganisms">
        <title>Osmotic Adaptation and Compatible Solute Biosynthesis of Phototrophic Bacteria as Revealed from Genome Analyses.</title>
        <authorList>
            <person name="Imhoff J.F."/>
            <person name="Rahn T."/>
            <person name="Kunzel S."/>
            <person name="Keller A."/>
            <person name="Neulinger S.C."/>
        </authorList>
    </citation>
    <scope>NUCLEOTIDE SEQUENCE [LARGE SCALE GENOMIC DNA]</scope>
    <source>
        <strain evidence="9 10">DSM 15116</strain>
    </source>
</reference>
<keyword evidence="2 7" id="KW-0812">Transmembrane</keyword>
<keyword evidence="3" id="KW-0732">Signal</keyword>
<protein>
    <recommendedName>
        <fullName evidence="8">SH3b domain-containing protein</fullName>
    </recommendedName>
</protein>
<feature type="transmembrane region" description="Helical" evidence="7">
    <location>
        <begin position="211"/>
        <end position="229"/>
    </location>
</feature>
<comment type="caution">
    <text evidence="9">The sequence shown here is derived from an EMBL/GenBank/DDBJ whole genome shotgun (WGS) entry which is preliminary data.</text>
</comment>
<evidence type="ECO:0000256" key="2">
    <source>
        <dbReference type="ARBA" id="ARBA00022692"/>
    </source>
</evidence>
<evidence type="ECO:0000259" key="8">
    <source>
        <dbReference type="Pfam" id="PF08239"/>
    </source>
</evidence>
<keyword evidence="6" id="KW-0175">Coiled coil</keyword>
<evidence type="ECO:0000256" key="6">
    <source>
        <dbReference type="SAM" id="Coils"/>
    </source>
</evidence>
<dbReference type="Gene3D" id="1.20.5.340">
    <property type="match status" value="1"/>
</dbReference>
<evidence type="ECO:0000256" key="1">
    <source>
        <dbReference type="ARBA" id="ARBA00004167"/>
    </source>
</evidence>
<dbReference type="NCBIfam" id="TIGR04211">
    <property type="entry name" value="SH3_and_anchor"/>
    <property type="match status" value="1"/>
</dbReference>
<accession>A0ABS1E470</accession>
<feature type="domain" description="SH3b" evidence="8">
    <location>
        <begin position="52"/>
        <end position="107"/>
    </location>
</feature>
<dbReference type="Gene3D" id="2.30.30.40">
    <property type="entry name" value="SH3 Domains"/>
    <property type="match status" value="1"/>
</dbReference>
<dbReference type="EMBL" id="NRSH01000004">
    <property type="protein sequence ID" value="MBK1725575.1"/>
    <property type="molecule type" value="Genomic_DNA"/>
</dbReference>
<feature type="coiled-coil region" evidence="6">
    <location>
        <begin position="117"/>
        <end position="206"/>
    </location>
</feature>
<evidence type="ECO:0000256" key="4">
    <source>
        <dbReference type="ARBA" id="ARBA00022989"/>
    </source>
</evidence>
<keyword evidence="10" id="KW-1185">Reference proteome</keyword>
<evidence type="ECO:0000256" key="7">
    <source>
        <dbReference type="SAM" id="Phobius"/>
    </source>
</evidence>
<dbReference type="Pfam" id="PF08239">
    <property type="entry name" value="SH3_3"/>
    <property type="match status" value="1"/>
</dbReference>
<evidence type="ECO:0000256" key="5">
    <source>
        <dbReference type="ARBA" id="ARBA00023136"/>
    </source>
</evidence>
<proteinExistence type="predicted"/>
<dbReference type="InterPro" id="IPR003646">
    <property type="entry name" value="SH3-like_bac-type"/>
</dbReference>
<dbReference type="SUPFAM" id="SSF57997">
    <property type="entry name" value="Tropomyosin"/>
    <property type="match status" value="1"/>
</dbReference>
<evidence type="ECO:0000313" key="9">
    <source>
        <dbReference type="EMBL" id="MBK1725575.1"/>
    </source>
</evidence>
<organism evidence="9 10">
    <name type="scientific">Halorhodospira neutriphila</name>
    <dbReference type="NCBI Taxonomy" id="168379"/>
    <lineage>
        <taxon>Bacteria</taxon>
        <taxon>Pseudomonadati</taxon>
        <taxon>Pseudomonadota</taxon>
        <taxon>Gammaproteobacteria</taxon>
        <taxon>Chromatiales</taxon>
        <taxon>Ectothiorhodospiraceae</taxon>
        <taxon>Halorhodospira</taxon>
    </lineage>
</organism>
<evidence type="ECO:0000313" key="10">
    <source>
        <dbReference type="Proteomes" id="UP000738126"/>
    </source>
</evidence>
<name>A0ABS1E470_9GAMM</name>
<comment type="subcellular location">
    <subcellularLocation>
        <location evidence="1">Membrane</location>
        <topology evidence="1">Single-pass membrane protein</topology>
    </subcellularLocation>
</comment>
<gene>
    <name evidence="9" type="ORF">CKO13_00740</name>
</gene>
<evidence type="ECO:0000256" key="3">
    <source>
        <dbReference type="ARBA" id="ARBA00022729"/>
    </source>
</evidence>
<dbReference type="InterPro" id="IPR016476">
    <property type="entry name" value="SH3_dom_pro"/>
</dbReference>
<keyword evidence="5 7" id="KW-0472">Membrane</keyword>